<evidence type="ECO:0000313" key="4">
    <source>
        <dbReference type="Proteomes" id="UP001236014"/>
    </source>
</evidence>
<feature type="region of interest" description="Disordered" evidence="1">
    <location>
        <begin position="306"/>
        <end position="326"/>
    </location>
</feature>
<dbReference type="PANTHER" id="PTHR22674">
    <property type="entry name" value="NTPASE, KAP FAMILY P-LOOP DOMAIN-CONTAINING 1"/>
    <property type="match status" value="1"/>
</dbReference>
<evidence type="ECO:0000259" key="2">
    <source>
        <dbReference type="Pfam" id="PF07693"/>
    </source>
</evidence>
<evidence type="ECO:0000256" key="1">
    <source>
        <dbReference type="SAM" id="MobiDB-lite"/>
    </source>
</evidence>
<gene>
    <name evidence="3" type="ORF">QRX50_32620</name>
</gene>
<dbReference type="EMBL" id="CP127294">
    <property type="protein sequence ID" value="WIX76194.1"/>
    <property type="molecule type" value="Genomic_DNA"/>
</dbReference>
<organism evidence="3 4">
    <name type="scientific">Amycolatopsis carbonis</name>
    <dbReference type="NCBI Taxonomy" id="715471"/>
    <lineage>
        <taxon>Bacteria</taxon>
        <taxon>Bacillati</taxon>
        <taxon>Actinomycetota</taxon>
        <taxon>Actinomycetes</taxon>
        <taxon>Pseudonocardiales</taxon>
        <taxon>Pseudonocardiaceae</taxon>
        <taxon>Amycolatopsis</taxon>
    </lineage>
</organism>
<dbReference type="PANTHER" id="PTHR22674:SF6">
    <property type="entry name" value="NTPASE KAP FAMILY P-LOOP DOMAIN-CONTAINING PROTEIN 1"/>
    <property type="match status" value="1"/>
</dbReference>
<dbReference type="Pfam" id="PF07693">
    <property type="entry name" value="KAP_NTPase"/>
    <property type="match status" value="1"/>
</dbReference>
<dbReference type="InterPro" id="IPR052754">
    <property type="entry name" value="NTPase_KAP_P-loop"/>
</dbReference>
<dbReference type="KEGG" id="acab:QRX50_32620"/>
<dbReference type="Proteomes" id="UP001236014">
    <property type="component" value="Chromosome"/>
</dbReference>
<reference evidence="3 4" key="1">
    <citation type="submission" date="2023-06" db="EMBL/GenBank/DDBJ databases">
        <authorList>
            <person name="Oyuntsetseg B."/>
            <person name="Kim S.B."/>
        </authorList>
    </citation>
    <scope>NUCLEOTIDE SEQUENCE [LARGE SCALE GENOMIC DNA]</scope>
    <source>
        <strain evidence="3 4">2-15</strain>
    </source>
</reference>
<proteinExistence type="predicted"/>
<dbReference type="RefSeq" id="WP_285966945.1">
    <property type="nucleotide sequence ID" value="NZ_CP127294.1"/>
</dbReference>
<accession>A0A9Y2MUT1</accession>
<sequence length="326" mass="34999">MATPAFDAYGYSLDAHGPGVDRFVVLNDAPLREGDGADLLETTRVARGLADLIVASRDAAPFALAVDAAWGMGKSSLMRELESTLAAEPAVAVVWFNAWTSGQASALEGLIKSVLLRFDRNLVRRAVRSIQRRTHLLGVLRAAALVSGSVFGLGRLVDEIWRALSLDARSRNQMKGVLRDLFAAWLAKGAQAGDRRLLVVFVDDLDRCAAERIVEVCEATKLYLDVPGVVFVLACDQAVLWKAVQGAAADDEPAGAVEYLEKIIQINYRIPPPSTASALRLVDGYLEMSRTAGLFDESMKSVIIERSGGTRGGSSGSSTVSCWSTT</sequence>
<protein>
    <submittedName>
        <fullName evidence="3">P-loop NTPase fold protein</fullName>
    </submittedName>
</protein>
<keyword evidence="4" id="KW-1185">Reference proteome</keyword>
<name>A0A9Y2MUT1_9PSEU</name>
<dbReference type="AlphaFoldDB" id="A0A9Y2MUT1"/>
<evidence type="ECO:0000313" key="3">
    <source>
        <dbReference type="EMBL" id="WIX76194.1"/>
    </source>
</evidence>
<dbReference type="InterPro" id="IPR011646">
    <property type="entry name" value="KAP_P-loop"/>
</dbReference>
<feature type="compositionally biased region" description="Low complexity" evidence="1">
    <location>
        <begin position="316"/>
        <end position="326"/>
    </location>
</feature>
<feature type="domain" description="KAP NTPase" evidence="2">
    <location>
        <begin position="45"/>
        <end position="278"/>
    </location>
</feature>